<evidence type="ECO:0000256" key="2">
    <source>
        <dbReference type="ARBA" id="ARBA00023012"/>
    </source>
</evidence>
<dbReference type="CDD" id="cd00383">
    <property type="entry name" value="trans_reg_C"/>
    <property type="match status" value="1"/>
</dbReference>
<keyword evidence="1 6" id="KW-0597">Phosphoprotein</keyword>
<evidence type="ECO:0000256" key="5">
    <source>
        <dbReference type="ARBA" id="ARBA00023163"/>
    </source>
</evidence>
<dbReference type="GO" id="GO:0000156">
    <property type="term" value="F:phosphorelay response regulator activity"/>
    <property type="evidence" value="ECO:0007669"/>
    <property type="project" value="TreeGrafter"/>
</dbReference>
<keyword evidence="2" id="KW-0902">Two-component regulatory system</keyword>
<gene>
    <name evidence="10" type="ORF">FC78_GL002277</name>
</gene>
<dbReference type="Pfam" id="PF00486">
    <property type="entry name" value="Trans_reg_C"/>
    <property type="match status" value="1"/>
</dbReference>
<dbReference type="InterPro" id="IPR001789">
    <property type="entry name" value="Sig_transdc_resp-reg_receiver"/>
</dbReference>
<organism evidence="10 11">
    <name type="scientific">Companilactobacillus bobalius DSM 19674</name>
    <dbReference type="NCBI Taxonomy" id="1423788"/>
    <lineage>
        <taxon>Bacteria</taxon>
        <taxon>Bacillati</taxon>
        <taxon>Bacillota</taxon>
        <taxon>Bacilli</taxon>
        <taxon>Lactobacillales</taxon>
        <taxon>Lactobacillaceae</taxon>
        <taxon>Companilactobacillus</taxon>
        <taxon>Companilactobacillus bobalius</taxon>
    </lineage>
</organism>
<name>A0A0R1KFX5_9LACO</name>
<keyword evidence="3" id="KW-0805">Transcription regulation</keyword>
<keyword evidence="11" id="KW-1185">Reference proteome</keyword>
<dbReference type="SUPFAM" id="SSF46894">
    <property type="entry name" value="C-terminal effector domain of the bipartite response regulators"/>
    <property type="match status" value="1"/>
</dbReference>
<dbReference type="InterPro" id="IPR039420">
    <property type="entry name" value="WalR-like"/>
</dbReference>
<keyword evidence="5" id="KW-0804">Transcription</keyword>
<dbReference type="AlphaFoldDB" id="A0A0R1KFX5"/>
<dbReference type="SMART" id="SM00862">
    <property type="entry name" value="Trans_reg_C"/>
    <property type="match status" value="1"/>
</dbReference>
<feature type="DNA-binding region" description="OmpR/PhoB-type" evidence="7">
    <location>
        <begin position="134"/>
        <end position="232"/>
    </location>
</feature>
<dbReference type="STRING" id="1423788.FC78_GL002277"/>
<dbReference type="SMART" id="SM00448">
    <property type="entry name" value="REC"/>
    <property type="match status" value="1"/>
</dbReference>
<dbReference type="InterPro" id="IPR036388">
    <property type="entry name" value="WH-like_DNA-bd_sf"/>
</dbReference>
<evidence type="ECO:0000256" key="4">
    <source>
        <dbReference type="ARBA" id="ARBA00023125"/>
    </source>
</evidence>
<feature type="domain" description="Response regulatory" evidence="8">
    <location>
        <begin position="9"/>
        <end position="124"/>
    </location>
</feature>
<dbReference type="Gene3D" id="1.10.10.10">
    <property type="entry name" value="Winged helix-like DNA-binding domain superfamily/Winged helix DNA-binding domain"/>
    <property type="match status" value="1"/>
</dbReference>
<sequence>MGDLLMKNTILIVEDERSLSSYVSKELQFEDFKTVIANDGAEAMDLYEKHQNDLLLILLDWMLPKLDGMEVLRRIRKHDQVPVIVMTARDYIGDKVAGLDNGADDYITKPFEIEELLARVRVIQRRAEHLSEPDQTYQIADLILNTKSHQVTRNNEIVQLTRREYDLLLFFLQHIGKVFTRDELLDNVWGEDFLGQQNVVDVYVGYLRSKIDGKKNKPLIQTIRGVGYSLEDVTE</sequence>
<evidence type="ECO:0000256" key="1">
    <source>
        <dbReference type="ARBA" id="ARBA00022553"/>
    </source>
</evidence>
<dbReference type="SUPFAM" id="SSF52172">
    <property type="entry name" value="CheY-like"/>
    <property type="match status" value="1"/>
</dbReference>
<accession>A0A0R1KFX5</accession>
<dbReference type="GO" id="GO:0000976">
    <property type="term" value="F:transcription cis-regulatory region binding"/>
    <property type="evidence" value="ECO:0007669"/>
    <property type="project" value="TreeGrafter"/>
</dbReference>
<dbReference type="EMBL" id="AZDY01000038">
    <property type="protein sequence ID" value="KRK82272.1"/>
    <property type="molecule type" value="Genomic_DNA"/>
</dbReference>
<feature type="domain" description="OmpR/PhoB-type" evidence="9">
    <location>
        <begin position="134"/>
        <end position="232"/>
    </location>
</feature>
<dbReference type="InterPro" id="IPR011006">
    <property type="entry name" value="CheY-like_superfamily"/>
</dbReference>
<evidence type="ECO:0000313" key="11">
    <source>
        <dbReference type="Proteomes" id="UP000051515"/>
    </source>
</evidence>
<dbReference type="FunFam" id="3.40.50.2300:FF:000001">
    <property type="entry name" value="DNA-binding response regulator PhoB"/>
    <property type="match status" value="1"/>
</dbReference>
<dbReference type="InterPro" id="IPR016032">
    <property type="entry name" value="Sig_transdc_resp-reg_C-effctor"/>
</dbReference>
<evidence type="ECO:0000256" key="6">
    <source>
        <dbReference type="PROSITE-ProRule" id="PRU00169"/>
    </source>
</evidence>
<evidence type="ECO:0000259" key="8">
    <source>
        <dbReference type="PROSITE" id="PS50110"/>
    </source>
</evidence>
<proteinExistence type="predicted"/>
<dbReference type="PROSITE" id="PS50110">
    <property type="entry name" value="RESPONSE_REGULATORY"/>
    <property type="match status" value="1"/>
</dbReference>
<dbReference type="Proteomes" id="UP000051515">
    <property type="component" value="Unassembled WGS sequence"/>
</dbReference>
<evidence type="ECO:0000259" key="9">
    <source>
        <dbReference type="PROSITE" id="PS51755"/>
    </source>
</evidence>
<evidence type="ECO:0000256" key="7">
    <source>
        <dbReference type="PROSITE-ProRule" id="PRU01091"/>
    </source>
</evidence>
<dbReference type="GO" id="GO:0032993">
    <property type="term" value="C:protein-DNA complex"/>
    <property type="evidence" value="ECO:0007669"/>
    <property type="project" value="TreeGrafter"/>
</dbReference>
<keyword evidence="4 7" id="KW-0238">DNA-binding</keyword>
<dbReference type="PANTHER" id="PTHR48111">
    <property type="entry name" value="REGULATOR OF RPOS"/>
    <property type="match status" value="1"/>
</dbReference>
<dbReference type="Gene3D" id="6.10.250.690">
    <property type="match status" value="1"/>
</dbReference>
<dbReference type="FunFam" id="1.10.10.10:FF:000005">
    <property type="entry name" value="Two-component system response regulator"/>
    <property type="match status" value="1"/>
</dbReference>
<dbReference type="InterPro" id="IPR001867">
    <property type="entry name" value="OmpR/PhoB-type_DNA-bd"/>
</dbReference>
<dbReference type="PROSITE" id="PS51755">
    <property type="entry name" value="OMPR_PHOB"/>
    <property type="match status" value="1"/>
</dbReference>
<evidence type="ECO:0000256" key="3">
    <source>
        <dbReference type="ARBA" id="ARBA00023015"/>
    </source>
</evidence>
<dbReference type="GO" id="GO:0006355">
    <property type="term" value="P:regulation of DNA-templated transcription"/>
    <property type="evidence" value="ECO:0007669"/>
    <property type="project" value="InterPro"/>
</dbReference>
<protein>
    <submittedName>
        <fullName evidence="10">Response regulator</fullName>
    </submittedName>
</protein>
<dbReference type="Gene3D" id="3.40.50.2300">
    <property type="match status" value="1"/>
</dbReference>
<evidence type="ECO:0000313" key="10">
    <source>
        <dbReference type="EMBL" id="KRK82272.1"/>
    </source>
</evidence>
<comment type="caution">
    <text evidence="10">The sequence shown here is derived from an EMBL/GenBank/DDBJ whole genome shotgun (WGS) entry which is preliminary data.</text>
</comment>
<dbReference type="Pfam" id="PF00072">
    <property type="entry name" value="Response_reg"/>
    <property type="match status" value="1"/>
</dbReference>
<reference evidence="10 11" key="1">
    <citation type="journal article" date="2015" name="Genome Announc.">
        <title>Expanding the biotechnology potential of lactobacilli through comparative genomics of 213 strains and associated genera.</title>
        <authorList>
            <person name="Sun Z."/>
            <person name="Harris H.M."/>
            <person name="McCann A."/>
            <person name="Guo C."/>
            <person name="Argimon S."/>
            <person name="Zhang W."/>
            <person name="Yang X."/>
            <person name="Jeffery I.B."/>
            <person name="Cooney J.C."/>
            <person name="Kagawa T.F."/>
            <person name="Liu W."/>
            <person name="Song Y."/>
            <person name="Salvetti E."/>
            <person name="Wrobel A."/>
            <person name="Rasinkangas P."/>
            <person name="Parkhill J."/>
            <person name="Rea M.C."/>
            <person name="O'Sullivan O."/>
            <person name="Ritari J."/>
            <person name="Douillard F.P."/>
            <person name="Paul Ross R."/>
            <person name="Yang R."/>
            <person name="Briner A.E."/>
            <person name="Felis G.E."/>
            <person name="de Vos W.M."/>
            <person name="Barrangou R."/>
            <person name="Klaenhammer T.R."/>
            <person name="Caufield P.W."/>
            <person name="Cui Y."/>
            <person name="Zhang H."/>
            <person name="O'Toole P.W."/>
        </authorList>
    </citation>
    <scope>NUCLEOTIDE SEQUENCE [LARGE SCALE GENOMIC DNA]</scope>
    <source>
        <strain evidence="10 11">DSM 19674</strain>
    </source>
</reference>
<dbReference type="GO" id="GO:0005829">
    <property type="term" value="C:cytosol"/>
    <property type="evidence" value="ECO:0007669"/>
    <property type="project" value="TreeGrafter"/>
</dbReference>
<feature type="modified residue" description="4-aspartylphosphate" evidence="6">
    <location>
        <position position="60"/>
    </location>
</feature>
<dbReference type="PATRIC" id="fig|1423788.3.peg.2347"/>
<dbReference type="PANTHER" id="PTHR48111:SF22">
    <property type="entry name" value="REGULATOR OF RPOS"/>
    <property type="match status" value="1"/>
</dbReference>